<evidence type="ECO:0000313" key="3">
    <source>
        <dbReference type="EMBL" id="ARO45126.1"/>
    </source>
</evidence>
<keyword evidence="2" id="KW-0614">Plasmid</keyword>
<accession>A0A2P0QF79</accession>
<organism evidence="2">
    <name type="scientific">Pseudomonas syringae pv. actinidiae</name>
    <dbReference type="NCBI Taxonomy" id="103796"/>
    <lineage>
        <taxon>Bacteria</taxon>
        <taxon>Pseudomonadati</taxon>
        <taxon>Pseudomonadota</taxon>
        <taxon>Gammaproteobacteria</taxon>
        <taxon>Pseudomonadales</taxon>
        <taxon>Pseudomonadaceae</taxon>
        <taxon>Pseudomonas</taxon>
        <taxon>Pseudomonas syringae</taxon>
    </lineage>
</organism>
<protein>
    <submittedName>
        <fullName evidence="2">Uncharacterized protein</fullName>
    </submittedName>
</protein>
<evidence type="ECO:0000313" key="2">
    <source>
        <dbReference type="EMBL" id="ARO45033.1"/>
    </source>
</evidence>
<dbReference type="AlphaFoldDB" id="A0A2P0QF79"/>
<dbReference type="EMBL" id="KX009061">
    <property type="protein sequence ID" value="ARO45033.1"/>
    <property type="molecule type" value="Genomic_DNA"/>
</dbReference>
<geneLocation type="plasmid" evidence="1">
    <name>pUR_RT594</name>
</geneLocation>
<proteinExistence type="predicted"/>
<geneLocation type="plasmid" evidence="2">
    <name>pUR_RT652</name>
</geneLocation>
<dbReference type="RefSeq" id="WP_074321292.1">
    <property type="nucleotide sequence ID" value="NZ_CP017011.1"/>
</dbReference>
<dbReference type="EMBL" id="KX009062">
    <property type="protein sequence ID" value="ARO45126.1"/>
    <property type="molecule type" value="Genomic_DNA"/>
</dbReference>
<dbReference type="EMBL" id="KX009060">
    <property type="protein sequence ID" value="ARO44930.1"/>
    <property type="molecule type" value="Genomic_DNA"/>
</dbReference>
<name>A0A2P0QF79_PSESF</name>
<sequence>MNTNTLKAKRARPAEEPLIDWPRADPVALAAFDPTTKSCTMNCGPHGLDPRSREERKFLCDDCVPYEPSVHEQLRESLAREDALRAELAALRAASC</sequence>
<geneLocation type="plasmid" evidence="3">
    <name>pUR_B4A</name>
</geneLocation>
<evidence type="ECO:0000313" key="1">
    <source>
        <dbReference type="EMBL" id="ARO44930.1"/>
    </source>
</evidence>
<reference evidence="2" key="1">
    <citation type="submission" date="2016-03" db="EMBL/GenBank/DDBJ databases">
        <title>The evolution of Pseudomonas syringae pv. actinidiae in New Zealand.</title>
        <authorList>
            <person name="Taiaroa G."/>
            <person name="Poulter R.T.M."/>
            <person name="Lamont I."/>
            <person name="Stockwell P."/>
            <person name="Butler M.I."/>
        </authorList>
    </citation>
    <scope>NUCLEOTIDE SEQUENCE</scope>
    <source>
        <strain evidence="3">B4A</strain>
        <strain evidence="1">RT594</strain>
        <strain evidence="2">RT652</strain>
        <plasmid evidence="3">pUR_B4A</plasmid>
        <plasmid evidence="1">pUR_RT594</plasmid>
        <plasmid evidence="2">pUR_RT652</plasmid>
    </source>
</reference>